<dbReference type="Proteomes" id="UP001576708">
    <property type="component" value="Unassembled WGS sequence"/>
</dbReference>
<reference evidence="1 2" key="1">
    <citation type="submission" date="2024-09" db="EMBL/GenBank/DDBJ databases">
        <authorList>
            <person name="Zhang Y."/>
        </authorList>
    </citation>
    <scope>NUCLEOTIDE SEQUENCE [LARGE SCALE GENOMIC DNA]</scope>
    <source>
        <strain evidence="1 2">ZJ318</strain>
    </source>
</reference>
<name>A0ABV4VJN2_9GAMM</name>
<organism evidence="1 2">
    <name type="scientific">Shewanella mangrovisoli</name>
    <dbReference type="NCBI Taxonomy" id="2864211"/>
    <lineage>
        <taxon>Bacteria</taxon>
        <taxon>Pseudomonadati</taxon>
        <taxon>Pseudomonadota</taxon>
        <taxon>Gammaproteobacteria</taxon>
        <taxon>Alteromonadales</taxon>
        <taxon>Shewanellaceae</taxon>
        <taxon>Shewanella</taxon>
    </lineage>
</organism>
<evidence type="ECO:0000313" key="2">
    <source>
        <dbReference type="Proteomes" id="UP001576708"/>
    </source>
</evidence>
<proteinExistence type="predicted"/>
<dbReference type="EMBL" id="JBHFGU010000003">
    <property type="protein sequence ID" value="MFB2620457.1"/>
    <property type="molecule type" value="Genomic_DNA"/>
</dbReference>
<protein>
    <submittedName>
        <fullName evidence="1">Uncharacterized protein</fullName>
    </submittedName>
</protein>
<gene>
    <name evidence="1" type="ORF">ACE02W_11615</name>
</gene>
<evidence type="ECO:0000313" key="1">
    <source>
        <dbReference type="EMBL" id="MFB2620457.1"/>
    </source>
</evidence>
<keyword evidence="2" id="KW-1185">Reference proteome</keyword>
<dbReference type="RefSeq" id="WP_254915673.1">
    <property type="nucleotide sequence ID" value="NZ_JBCATE010000003.1"/>
</dbReference>
<accession>A0ABV4VJN2</accession>
<sequence length="159" mass="17939">MVLSSIVLGTYAMSFNSKQLNLSCQAKLYQSPFMAESLPAFSQSLALDVAIEANHAKLSYRYAQDGQDLAALIYRGKVSALEPGTMTYKLNLDQANLKMDLLQTEVPDLMRAEVRKSRQALFEQGRMSFDMQIVDMDTLNDFVLIKFYPSGHLWACRSH</sequence>
<comment type="caution">
    <text evidence="1">The sequence shown here is derived from an EMBL/GenBank/DDBJ whole genome shotgun (WGS) entry which is preliminary data.</text>
</comment>